<dbReference type="EMBL" id="CAJGYO010000007">
    <property type="protein sequence ID" value="CAD6242112.1"/>
    <property type="molecule type" value="Genomic_DNA"/>
</dbReference>
<dbReference type="GO" id="GO:0031640">
    <property type="term" value="P:killing of cells of another organism"/>
    <property type="evidence" value="ECO:0007669"/>
    <property type="project" value="UniProtKB-KW"/>
</dbReference>
<keyword evidence="5" id="KW-0732">Signal</keyword>
<dbReference type="InterPro" id="IPR010851">
    <property type="entry name" value="DEFL"/>
</dbReference>
<comment type="caution">
    <text evidence="6">The sequence shown here is derived from an EMBL/GenBank/DDBJ whole genome shotgun (WGS) entry which is preliminary data.</text>
</comment>
<evidence type="ECO:0000313" key="6">
    <source>
        <dbReference type="EMBL" id="CAD6242112.1"/>
    </source>
</evidence>
<evidence type="ECO:0000256" key="1">
    <source>
        <dbReference type="ARBA" id="ARBA00006722"/>
    </source>
</evidence>
<comment type="similarity">
    <text evidence="1">Belongs to the DEFL family.</text>
</comment>
<evidence type="ECO:0000256" key="5">
    <source>
        <dbReference type="SAM" id="SignalP"/>
    </source>
</evidence>
<gene>
    <name evidence="6" type="ORF">NCGR_LOCUS27692</name>
</gene>
<accession>A0A811P780</accession>
<proteinExistence type="inferred from homology"/>
<evidence type="ECO:0000256" key="3">
    <source>
        <dbReference type="ARBA" id="ARBA00022577"/>
    </source>
</evidence>
<protein>
    <recommendedName>
        <fullName evidence="8">Defensin-like protein</fullName>
    </recommendedName>
</protein>
<name>A0A811P780_9POAL</name>
<evidence type="ECO:0000313" key="7">
    <source>
        <dbReference type="Proteomes" id="UP000604825"/>
    </source>
</evidence>
<evidence type="ECO:0008006" key="8">
    <source>
        <dbReference type="Google" id="ProtNLM"/>
    </source>
</evidence>
<keyword evidence="4" id="KW-0611">Plant defense</keyword>
<sequence>MRMRTYHGALLLVLAMVMAMLSTGICTAPVPAPTPAPSSEESPTTKHTCLKVLADSGCDRKACHGNCFIKLKGNGVCLRDVCWCSYTCTSLLPPPPAR</sequence>
<organism evidence="6 7">
    <name type="scientific">Miscanthus lutarioriparius</name>
    <dbReference type="NCBI Taxonomy" id="422564"/>
    <lineage>
        <taxon>Eukaryota</taxon>
        <taxon>Viridiplantae</taxon>
        <taxon>Streptophyta</taxon>
        <taxon>Embryophyta</taxon>
        <taxon>Tracheophyta</taxon>
        <taxon>Spermatophyta</taxon>
        <taxon>Magnoliopsida</taxon>
        <taxon>Liliopsida</taxon>
        <taxon>Poales</taxon>
        <taxon>Poaceae</taxon>
        <taxon>PACMAD clade</taxon>
        <taxon>Panicoideae</taxon>
        <taxon>Andropogonodae</taxon>
        <taxon>Andropogoneae</taxon>
        <taxon>Saccharinae</taxon>
        <taxon>Miscanthus</taxon>
    </lineage>
</organism>
<evidence type="ECO:0000256" key="2">
    <source>
        <dbReference type="ARBA" id="ARBA00022529"/>
    </source>
</evidence>
<feature type="signal peptide" evidence="5">
    <location>
        <begin position="1"/>
        <end position="27"/>
    </location>
</feature>
<dbReference type="GO" id="GO:0050832">
    <property type="term" value="P:defense response to fungus"/>
    <property type="evidence" value="ECO:0007669"/>
    <property type="project" value="UniProtKB-KW"/>
</dbReference>
<feature type="chain" id="PRO_5032343369" description="Defensin-like protein" evidence="5">
    <location>
        <begin position="28"/>
        <end position="98"/>
    </location>
</feature>
<reference evidence="6" key="1">
    <citation type="submission" date="2020-10" db="EMBL/GenBank/DDBJ databases">
        <authorList>
            <person name="Han B."/>
            <person name="Lu T."/>
            <person name="Zhao Q."/>
            <person name="Huang X."/>
            <person name="Zhao Y."/>
        </authorList>
    </citation>
    <scope>NUCLEOTIDE SEQUENCE</scope>
</reference>
<dbReference type="Pfam" id="PF07333">
    <property type="entry name" value="SLR1-BP"/>
    <property type="match status" value="1"/>
</dbReference>
<evidence type="ECO:0000256" key="4">
    <source>
        <dbReference type="ARBA" id="ARBA00022821"/>
    </source>
</evidence>
<dbReference type="Proteomes" id="UP000604825">
    <property type="component" value="Unassembled WGS sequence"/>
</dbReference>
<keyword evidence="7" id="KW-1185">Reference proteome</keyword>
<keyword evidence="2" id="KW-0929">Antimicrobial</keyword>
<keyword evidence="3" id="KW-0295">Fungicide</keyword>
<dbReference type="AlphaFoldDB" id="A0A811P780"/>